<evidence type="ECO:0000313" key="2">
    <source>
        <dbReference type="Proteomes" id="UP000006729"/>
    </source>
</evidence>
<name>A0A2K1Z7N5_POPTR</name>
<gene>
    <name evidence="1" type="ORF">POPTR_009G139100</name>
</gene>
<dbReference type="EMBL" id="CM009298">
    <property type="protein sequence ID" value="PNT21286.1"/>
    <property type="molecule type" value="Genomic_DNA"/>
</dbReference>
<proteinExistence type="predicted"/>
<organism evidence="1 2">
    <name type="scientific">Populus trichocarpa</name>
    <name type="common">Western balsam poplar</name>
    <name type="synonym">Populus balsamifera subsp. trichocarpa</name>
    <dbReference type="NCBI Taxonomy" id="3694"/>
    <lineage>
        <taxon>Eukaryota</taxon>
        <taxon>Viridiplantae</taxon>
        <taxon>Streptophyta</taxon>
        <taxon>Embryophyta</taxon>
        <taxon>Tracheophyta</taxon>
        <taxon>Spermatophyta</taxon>
        <taxon>Magnoliopsida</taxon>
        <taxon>eudicotyledons</taxon>
        <taxon>Gunneridae</taxon>
        <taxon>Pentapetalae</taxon>
        <taxon>rosids</taxon>
        <taxon>fabids</taxon>
        <taxon>Malpighiales</taxon>
        <taxon>Salicaceae</taxon>
        <taxon>Saliceae</taxon>
        <taxon>Populus</taxon>
    </lineage>
</organism>
<keyword evidence="2" id="KW-1185">Reference proteome</keyword>
<accession>A0A2K1Z7N5</accession>
<sequence length="82" mass="9539">MTKETKIAKYLMSMHNLQMQRASHAPRKKTSPSWKRKSLWVSLFFKSLPTKKKPTSFFNHVDSVFKVVLPILQGLKQAISSY</sequence>
<protein>
    <submittedName>
        <fullName evidence="1">Uncharacterized protein</fullName>
    </submittedName>
</protein>
<evidence type="ECO:0000313" key="1">
    <source>
        <dbReference type="EMBL" id="PNT21286.1"/>
    </source>
</evidence>
<dbReference type="Proteomes" id="UP000006729">
    <property type="component" value="Chromosome 9"/>
</dbReference>
<reference evidence="1 2" key="1">
    <citation type="journal article" date="2006" name="Science">
        <title>The genome of black cottonwood, Populus trichocarpa (Torr. &amp; Gray).</title>
        <authorList>
            <person name="Tuskan G.A."/>
            <person name="Difazio S."/>
            <person name="Jansson S."/>
            <person name="Bohlmann J."/>
            <person name="Grigoriev I."/>
            <person name="Hellsten U."/>
            <person name="Putnam N."/>
            <person name="Ralph S."/>
            <person name="Rombauts S."/>
            <person name="Salamov A."/>
            <person name="Schein J."/>
            <person name="Sterck L."/>
            <person name="Aerts A."/>
            <person name="Bhalerao R.R."/>
            <person name="Bhalerao R.P."/>
            <person name="Blaudez D."/>
            <person name="Boerjan W."/>
            <person name="Brun A."/>
            <person name="Brunner A."/>
            <person name="Busov V."/>
            <person name="Campbell M."/>
            <person name="Carlson J."/>
            <person name="Chalot M."/>
            <person name="Chapman J."/>
            <person name="Chen G.L."/>
            <person name="Cooper D."/>
            <person name="Coutinho P.M."/>
            <person name="Couturier J."/>
            <person name="Covert S."/>
            <person name="Cronk Q."/>
            <person name="Cunningham R."/>
            <person name="Davis J."/>
            <person name="Degroeve S."/>
            <person name="Dejardin A."/>
            <person name="Depamphilis C."/>
            <person name="Detter J."/>
            <person name="Dirks B."/>
            <person name="Dubchak I."/>
            <person name="Duplessis S."/>
            <person name="Ehlting J."/>
            <person name="Ellis B."/>
            <person name="Gendler K."/>
            <person name="Goodstein D."/>
            <person name="Gribskov M."/>
            <person name="Grimwood J."/>
            <person name="Groover A."/>
            <person name="Gunter L."/>
            <person name="Hamberger B."/>
            <person name="Heinze B."/>
            <person name="Helariutta Y."/>
            <person name="Henrissat B."/>
            <person name="Holligan D."/>
            <person name="Holt R."/>
            <person name="Huang W."/>
            <person name="Islam-Faridi N."/>
            <person name="Jones S."/>
            <person name="Jones-Rhoades M."/>
            <person name="Jorgensen R."/>
            <person name="Joshi C."/>
            <person name="Kangasjarvi J."/>
            <person name="Karlsson J."/>
            <person name="Kelleher C."/>
            <person name="Kirkpatrick R."/>
            <person name="Kirst M."/>
            <person name="Kohler A."/>
            <person name="Kalluri U."/>
            <person name="Larimer F."/>
            <person name="Leebens-Mack J."/>
            <person name="Leple J.C."/>
            <person name="Locascio P."/>
            <person name="Lou Y."/>
            <person name="Lucas S."/>
            <person name="Martin F."/>
            <person name="Montanini B."/>
            <person name="Napoli C."/>
            <person name="Nelson D.R."/>
            <person name="Nelson C."/>
            <person name="Nieminen K."/>
            <person name="Nilsson O."/>
            <person name="Pereda V."/>
            <person name="Peter G."/>
            <person name="Philippe R."/>
            <person name="Pilate G."/>
            <person name="Poliakov A."/>
            <person name="Razumovskaya J."/>
            <person name="Richardson P."/>
            <person name="Rinaldi C."/>
            <person name="Ritland K."/>
            <person name="Rouze P."/>
            <person name="Ryaboy D."/>
            <person name="Schmutz J."/>
            <person name="Schrader J."/>
            <person name="Segerman B."/>
            <person name="Shin H."/>
            <person name="Siddiqui A."/>
            <person name="Sterky F."/>
            <person name="Terry A."/>
            <person name="Tsai C.J."/>
            <person name="Uberbacher E."/>
            <person name="Unneberg P."/>
            <person name="Vahala J."/>
            <person name="Wall K."/>
            <person name="Wessler S."/>
            <person name="Yang G."/>
            <person name="Yin T."/>
            <person name="Douglas C."/>
            <person name="Marra M."/>
            <person name="Sandberg G."/>
            <person name="Van de Peer Y."/>
            <person name="Rokhsar D."/>
        </authorList>
    </citation>
    <scope>NUCLEOTIDE SEQUENCE [LARGE SCALE GENOMIC DNA]</scope>
    <source>
        <strain evidence="2">cv. Nisqually</strain>
    </source>
</reference>
<dbReference type="InParanoid" id="A0A2K1Z7N5"/>
<dbReference type="AlphaFoldDB" id="A0A2K1Z7N5"/>